<reference evidence="2 3" key="1">
    <citation type="submission" date="2019-06" db="EMBL/GenBank/DDBJ databases">
        <title>Sequencing the genomes of 1000 actinobacteria strains.</title>
        <authorList>
            <person name="Klenk H.-P."/>
        </authorList>
    </citation>
    <scope>NUCLEOTIDE SEQUENCE [LARGE SCALE GENOMIC DNA]</scope>
    <source>
        <strain evidence="2 3">DSM 45301</strain>
    </source>
</reference>
<keyword evidence="1" id="KW-1133">Transmembrane helix</keyword>
<feature type="transmembrane region" description="Helical" evidence="1">
    <location>
        <begin position="72"/>
        <end position="93"/>
    </location>
</feature>
<feature type="transmembrane region" description="Helical" evidence="1">
    <location>
        <begin position="40"/>
        <end position="60"/>
    </location>
</feature>
<proteinExistence type="predicted"/>
<evidence type="ECO:0000313" key="3">
    <source>
        <dbReference type="Proteomes" id="UP000315677"/>
    </source>
</evidence>
<comment type="caution">
    <text evidence="2">The sequence shown here is derived from an EMBL/GenBank/DDBJ whole genome shotgun (WGS) entry which is preliminary data.</text>
</comment>
<keyword evidence="3" id="KW-1185">Reference proteome</keyword>
<dbReference type="Proteomes" id="UP000315677">
    <property type="component" value="Unassembled WGS sequence"/>
</dbReference>
<dbReference type="EMBL" id="VFPA01000007">
    <property type="protein sequence ID" value="TQM02289.1"/>
    <property type="molecule type" value="Genomic_DNA"/>
</dbReference>
<sequence length="94" mass="9412">MTEARGVRLLRGLAGLLAGGLVALVLALVGAWFLAERLGVPGPTGATIAGHAVAAVLAVLAQRQADRRRDGVAAVAALAVVLVTAVVLAVQWLA</sequence>
<dbReference type="AlphaFoldDB" id="A0A543CYX4"/>
<evidence type="ECO:0000256" key="1">
    <source>
        <dbReference type="SAM" id="Phobius"/>
    </source>
</evidence>
<keyword evidence="1" id="KW-0812">Transmembrane</keyword>
<feature type="transmembrane region" description="Helical" evidence="1">
    <location>
        <begin position="12"/>
        <end position="34"/>
    </location>
</feature>
<name>A0A543CYX4_9PSEU</name>
<gene>
    <name evidence="2" type="ORF">FB558_8155</name>
</gene>
<dbReference type="RefSeq" id="WP_142064109.1">
    <property type="nucleotide sequence ID" value="NZ_VFPA01000007.1"/>
</dbReference>
<keyword evidence="1" id="KW-0472">Membrane</keyword>
<evidence type="ECO:0000313" key="2">
    <source>
        <dbReference type="EMBL" id="TQM02289.1"/>
    </source>
</evidence>
<accession>A0A543CYX4</accession>
<organism evidence="2 3">
    <name type="scientific">Pseudonocardia kunmingensis</name>
    <dbReference type="NCBI Taxonomy" id="630975"/>
    <lineage>
        <taxon>Bacteria</taxon>
        <taxon>Bacillati</taxon>
        <taxon>Actinomycetota</taxon>
        <taxon>Actinomycetes</taxon>
        <taxon>Pseudonocardiales</taxon>
        <taxon>Pseudonocardiaceae</taxon>
        <taxon>Pseudonocardia</taxon>
    </lineage>
</organism>
<protein>
    <submittedName>
        <fullName evidence="2">Uncharacterized protein</fullName>
    </submittedName>
</protein>